<dbReference type="Pfam" id="PF08450">
    <property type="entry name" value="SGL"/>
    <property type="match status" value="1"/>
</dbReference>
<dbReference type="PANTHER" id="PTHR47572">
    <property type="entry name" value="LIPOPROTEIN-RELATED"/>
    <property type="match status" value="1"/>
</dbReference>
<feature type="domain" description="SMP-30/Gluconolactonase/LRE-like region" evidence="1">
    <location>
        <begin position="12"/>
        <end position="282"/>
    </location>
</feature>
<dbReference type="InterPro" id="IPR015943">
    <property type="entry name" value="WD40/YVTN_repeat-like_dom_sf"/>
</dbReference>
<proteinExistence type="predicted"/>
<organism evidence="2 3">
    <name type="scientific">Caulobacter segnis</name>
    <dbReference type="NCBI Taxonomy" id="88688"/>
    <lineage>
        <taxon>Bacteria</taxon>
        <taxon>Pseudomonadati</taxon>
        <taxon>Pseudomonadota</taxon>
        <taxon>Alphaproteobacteria</taxon>
        <taxon>Caulobacterales</taxon>
        <taxon>Caulobacteraceae</taxon>
        <taxon>Caulobacter</taxon>
    </lineage>
</organism>
<accession>A0ABY4ZYI8</accession>
<sequence length="303" mass="32215">MDIQLVTDGLLFPEGPVAMADGSVILTEIQGQRLTRVWPDGRKETVANTGGGPNGAAIGPDGAIYVTNNGASFQFFEANGLNIPGPTPPEHTGGYIQRVDLKTGAITTLYTACDGKTLVGPNDLVFDKQGGFWFTDHGCSTPEGKKYGALYYALPDGSKIVRWRDHFVSPNGVGLSPDEKTVYMADTMLGRLWSFDVAAPGVLADPLPLQPGNVVCNLPGYQLLDSLAVEAGGKVCVATIINGGITAFDPDGSTEHFAFPDVIVTNICFGGEDMRDAWITASGTGQLYKCRWPRPGLKLNFNA</sequence>
<dbReference type="EMBL" id="CP096040">
    <property type="protein sequence ID" value="USQ97631.1"/>
    <property type="molecule type" value="Genomic_DNA"/>
</dbReference>
<dbReference type="InterPro" id="IPR011042">
    <property type="entry name" value="6-blade_b-propeller_TolB-like"/>
</dbReference>
<dbReference type="PANTHER" id="PTHR47572:SF5">
    <property type="entry name" value="BLR2277 PROTEIN"/>
    <property type="match status" value="1"/>
</dbReference>
<dbReference type="PRINTS" id="PR01790">
    <property type="entry name" value="SMP30FAMILY"/>
</dbReference>
<evidence type="ECO:0000259" key="1">
    <source>
        <dbReference type="Pfam" id="PF08450"/>
    </source>
</evidence>
<evidence type="ECO:0000313" key="2">
    <source>
        <dbReference type="EMBL" id="USQ97631.1"/>
    </source>
</evidence>
<reference evidence="2 3" key="1">
    <citation type="submission" date="2022-04" db="EMBL/GenBank/DDBJ databases">
        <title>Genome sequence of soybean root-associated Caulobacter segnis RL271.</title>
        <authorList>
            <person name="Longley R."/>
            <person name="Bonito G."/>
            <person name="Trigodet F."/>
            <person name="Crosson S."/>
            <person name="Fiebig A."/>
        </authorList>
    </citation>
    <scope>NUCLEOTIDE SEQUENCE [LARGE SCALE GENOMIC DNA]</scope>
    <source>
        <strain evidence="2 3">RL271</strain>
    </source>
</reference>
<dbReference type="InterPro" id="IPR013658">
    <property type="entry name" value="SGL"/>
</dbReference>
<dbReference type="Gene3D" id="2.120.10.30">
    <property type="entry name" value="TolB, C-terminal domain"/>
    <property type="match status" value="1"/>
</dbReference>
<dbReference type="SUPFAM" id="SSF63829">
    <property type="entry name" value="Calcium-dependent phosphotriesterase"/>
    <property type="match status" value="1"/>
</dbReference>
<name>A0ABY4ZYI8_9CAUL</name>
<gene>
    <name evidence="2" type="ORF">MZV50_08900</name>
</gene>
<dbReference type="InterPro" id="IPR005511">
    <property type="entry name" value="SMP-30"/>
</dbReference>
<evidence type="ECO:0000313" key="3">
    <source>
        <dbReference type="Proteomes" id="UP001057520"/>
    </source>
</evidence>
<keyword evidence="3" id="KW-1185">Reference proteome</keyword>
<dbReference type="InterPro" id="IPR051262">
    <property type="entry name" value="SMP-30/CGR1_Lactonase"/>
</dbReference>
<dbReference type="Gene3D" id="2.130.10.10">
    <property type="entry name" value="YVTN repeat-like/Quinoprotein amine dehydrogenase"/>
    <property type="match status" value="1"/>
</dbReference>
<protein>
    <submittedName>
        <fullName evidence="2">SMP-30/gluconolactonase/LRE family protein</fullName>
    </submittedName>
</protein>
<dbReference type="Proteomes" id="UP001057520">
    <property type="component" value="Chromosome"/>
</dbReference>